<evidence type="ECO:0000313" key="3">
    <source>
        <dbReference type="Proteomes" id="UP000198341"/>
    </source>
</evidence>
<name>K8FDT2_9CHLO</name>
<dbReference type="KEGG" id="bpg:Bathy19g00230"/>
<feature type="domain" description="Methyltransferase FkbM" evidence="1">
    <location>
        <begin position="151"/>
        <end position="273"/>
    </location>
</feature>
<dbReference type="eggNOG" id="ENOG502SR7U">
    <property type="taxonomic scope" value="Eukaryota"/>
</dbReference>
<dbReference type="Gene3D" id="3.40.50.150">
    <property type="entry name" value="Vaccinia Virus protein VP39"/>
    <property type="match status" value="1"/>
</dbReference>
<dbReference type="InterPro" id="IPR006342">
    <property type="entry name" value="FkbM_mtfrase"/>
</dbReference>
<dbReference type="Pfam" id="PF05050">
    <property type="entry name" value="Methyltransf_21"/>
    <property type="match status" value="1"/>
</dbReference>
<organism evidence="2 3">
    <name type="scientific">Bathycoccus prasinos</name>
    <dbReference type="NCBI Taxonomy" id="41875"/>
    <lineage>
        <taxon>Eukaryota</taxon>
        <taxon>Viridiplantae</taxon>
        <taxon>Chlorophyta</taxon>
        <taxon>Mamiellophyceae</taxon>
        <taxon>Mamiellales</taxon>
        <taxon>Bathycoccaceae</taxon>
        <taxon>Bathycoccus</taxon>
    </lineage>
</organism>
<dbReference type="SUPFAM" id="SSF53335">
    <property type="entry name" value="S-adenosyl-L-methionine-dependent methyltransferases"/>
    <property type="match status" value="1"/>
</dbReference>
<reference evidence="2 3" key="1">
    <citation type="submission" date="2011-10" db="EMBL/GenBank/DDBJ databases">
        <authorList>
            <person name="Genoscope - CEA"/>
        </authorList>
    </citation>
    <scope>NUCLEOTIDE SEQUENCE [LARGE SCALE GENOMIC DNA]</scope>
    <source>
        <strain evidence="2 3">RCC 1105</strain>
    </source>
</reference>
<evidence type="ECO:0000313" key="2">
    <source>
        <dbReference type="EMBL" id="CCO20758.1"/>
    </source>
</evidence>
<accession>K8FDT2</accession>
<dbReference type="GeneID" id="19010684"/>
<protein>
    <submittedName>
        <fullName evidence="2">Unnamed protein product</fullName>
    </submittedName>
</protein>
<proteinExistence type="predicted"/>
<keyword evidence="3" id="KW-1185">Reference proteome</keyword>
<evidence type="ECO:0000259" key="1">
    <source>
        <dbReference type="Pfam" id="PF05050"/>
    </source>
</evidence>
<dbReference type="InterPro" id="IPR029063">
    <property type="entry name" value="SAM-dependent_MTases_sf"/>
</dbReference>
<dbReference type="EMBL" id="FO082260">
    <property type="protein sequence ID" value="CCO20758.1"/>
    <property type="molecule type" value="Genomic_DNA"/>
</dbReference>
<gene>
    <name evidence="2" type="ordered locus">Bathy19g00230</name>
</gene>
<dbReference type="AlphaFoldDB" id="K8FDT2"/>
<dbReference type="Proteomes" id="UP000198341">
    <property type="component" value="Chromosome 19"/>
</dbReference>
<dbReference type="RefSeq" id="XP_007508039.1">
    <property type="nucleotide sequence ID" value="XM_007507977.1"/>
</dbReference>
<dbReference type="OrthoDB" id="10006218at2759"/>
<sequence>MYRNLCAKKKIFTIFTLFCFTSYQVHLSYYKPNASSILENNRFPKGIFPRLSSRKYADGCYNVYLDVGSNIGVQVRKLFEPEKYSGALILPIFDIHFGKENRAQTTCAFGFEPNSMHTHYLQEVESYLHSKNSRCTFFTNTAAALFAGNSVMHHHSIDFDGLGGSLLIDKLESEQRTRAKLKKAYISTEEVKTIDLGQFIKEHIQSRKIPDMYDTMRSPPSVVMKMDVEGYEYELLPSLILSGALCGIDFIVIEWHDQHLENSKFASKYLEIRRAVEVIIKNEKRMKCKTVIKELDDESYAKDGVPMSKQV</sequence>